<proteinExistence type="predicted"/>
<reference evidence="1 2" key="1">
    <citation type="submission" date="2022-04" db="EMBL/GenBank/DDBJ databases">
        <title>Rhizobium coralii sp. nov., isolated from coral Turbinaria peltata.</title>
        <authorList>
            <person name="Sun H."/>
        </authorList>
    </citation>
    <scope>NUCLEOTIDE SEQUENCE [LARGE SCALE GENOMIC DNA]</scope>
    <source>
        <strain evidence="1 2">NTR19</strain>
    </source>
</reference>
<accession>A0ABT0ILL2</accession>
<gene>
    <name evidence="1" type="ORF">M0654_01875</name>
</gene>
<dbReference type="RefSeq" id="WP_248681580.1">
    <property type="nucleotide sequence ID" value="NZ_JALPRY010000001.1"/>
</dbReference>
<protein>
    <submittedName>
        <fullName evidence="1">Uncharacterized protein</fullName>
    </submittedName>
</protein>
<dbReference type="Proteomes" id="UP001202827">
    <property type="component" value="Unassembled WGS sequence"/>
</dbReference>
<evidence type="ECO:0000313" key="2">
    <source>
        <dbReference type="Proteomes" id="UP001202827"/>
    </source>
</evidence>
<evidence type="ECO:0000313" key="1">
    <source>
        <dbReference type="EMBL" id="MCK8778721.1"/>
    </source>
</evidence>
<keyword evidence="2" id="KW-1185">Reference proteome</keyword>
<organism evidence="1 2">
    <name type="scientific">Neorhizobium turbinariae</name>
    <dbReference type="NCBI Taxonomy" id="2937795"/>
    <lineage>
        <taxon>Bacteria</taxon>
        <taxon>Pseudomonadati</taxon>
        <taxon>Pseudomonadota</taxon>
        <taxon>Alphaproteobacteria</taxon>
        <taxon>Hyphomicrobiales</taxon>
        <taxon>Rhizobiaceae</taxon>
        <taxon>Rhizobium/Agrobacterium group</taxon>
        <taxon>Neorhizobium</taxon>
    </lineage>
</organism>
<dbReference type="EMBL" id="JALPRY010000001">
    <property type="protein sequence ID" value="MCK8778721.1"/>
    <property type="molecule type" value="Genomic_DNA"/>
</dbReference>
<name>A0ABT0ILL2_9HYPH</name>
<sequence length="235" mass="26281">MSAFRFSFPACVIAGANRISTDEILLLRKYTFPDGVRTLEDARTLLALAHCCPEASPEWVVFFIESLTRYLVQETPPAGAISEAGARWLMRNISDDGMVTSVLELELLLHVMEVSAEVPDSLSAFALDQMRHAIVSRTGAYAVSRPDSRSVCIHDLHYLWRILRGALVRGRLMLSSREAAILKAIDRAAPISEHHPAWREMMALVVTLDRPADDLRSDRWLEMDNLPPLDDDIAA</sequence>
<comment type="caution">
    <text evidence="1">The sequence shown here is derived from an EMBL/GenBank/DDBJ whole genome shotgun (WGS) entry which is preliminary data.</text>
</comment>